<dbReference type="FunFam" id="1.10.10.10:FF:000001">
    <property type="entry name" value="LysR family transcriptional regulator"/>
    <property type="match status" value="1"/>
</dbReference>
<keyword evidence="7" id="KW-1185">Reference proteome</keyword>
<evidence type="ECO:0000256" key="1">
    <source>
        <dbReference type="ARBA" id="ARBA00009437"/>
    </source>
</evidence>
<feature type="domain" description="HTH lysR-type" evidence="5">
    <location>
        <begin position="1"/>
        <end position="58"/>
    </location>
</feature>
<dbReference type="EMBL" id="FUXL01000009">
    <property type="protein sequence ID" value="SKA24223.1"/>
    <property type="molecule type" value="Genomic_DNA"/>
</dbReference>
<keyword evidence="2" id="KW-0805">Transcription regulation</keyword>
<gene>
    <name evidence="6" type="ORF">SAMN05428963_10972</name>
</gene>
<accession>A0A1T4S7K2</accession>
<dbReference type="GO" id="GO:0003700">
    <property type="term" value="F:DNA-binding transcription factor activity"/>
    <property type="evidence" value="ECO:0007669"/>
    <property type="project" value="InterPro"/>
</dbReference>
<dbReference type="PROSITE" id="PS50931">
    <property type="entry name" value="HTH_LYSR"/>
    <property type="match status" value="1"/>
</dbReference>
<dbReference type="AlphaFoldDB" id="A0A1T4S7K2"/>
<dbReference type="GO" id="GO:0043565">
    <property type="term" value="F:sequence-specific DNA binding"/>
    <property type="evidence" value="ECO:0007669"/>
    <property type="project" value="TreeGrafter"/>
</dbReference>
<dbReference type="InterPro" id="IPR036390">
    <property type="entry name" value="WH_DNA-bd_sf"/>
</dbReference>
<evidence type="ECO:0000256" key="2">
    <source>
        <dbReference type="ARBA" id="ARBA00023015"/>
    </source>
</evidence>
<dbReference type="Gene3D" id="3.40.190.290">
    <property type="match status" value="1"/>
</dbReference>
<organism evidence="6 7">
    <name type="scientific">Consotaella salsifontis</name>
    <dbReference type="NCBI Taxonomy" id="1365950"/>
    <lineage>
        <taxon>Bacteria</taxon>
        <taxon>Pseudomonadati</taxon>
        <taxon>Pseudomonadota</taxon>
        <taxon>Alphaproteobacteria</taxon>
        <taxon>Hyphomicrobiales</taxon>
        <taxon>Aurantimonadaceae</taxon>
        <taxon>Consotaella</taxon>
    </lineage>
</organism>
<evidence type="ECO:0000313" key="7">
    <source>
        <dbReference type="Proteomes" id="UP000190135"/>
    </source>
</evidence>
<dbReference type="Gene3D" id="1.10.10.10">
    <property type="entry name" value="Winged helix-like DNA-binding domain superfamily/Winged helix DNA-binding domain"/>
    <property type="match status" value="1"/>
</dbReference>
<name>A0A1T4S7K2_9HYPH</name>
<proteinExistence type="inferred from homology"/>
<dbReference type="InterPro" id="IPR005119">
    <property type="entry name" value="LysR_subst-bd"/>
</dbReference>
<sequence>MNIKALQAFNAVVLEGSVSAAARSMNLGQPAVSRLIALLEAELRLTLFKREKQRLYLTEEGATFNREARRILAALTEIPRIADEIRAHRPKRLRMVTMPRTSLSVVAPAVARFSRQRPDVKMSLDVRSHRDLESWINGREYDLCFGNVPVSHWAAQSTPLVRAVLEVLMPKDHPFADKEVVTLAELADETLVQNFPGMLLRRQTDAMFDASGIQIERELLAGTSQITQHLVAHGAGLAIIDRLSVLAMDPALVTTRPLHPARWVAFGVIRHCNDDPDPVVDALVDVLWERVAECVMPGSIEMVARD</sequence>
<protein>
    <submittedName>
        <fullName evidence="6">DNA-binding transcriptional regulator, LysR family</fullName>
    </submittedName>
</protein>
<dbReference type="RefSeq" id="WP_078709014.1">
    <property type="nucleotide sequence ID" value="NZ_FUXL01000009.1"/>
</dbReference>
<evidence type="ECO:0000259" key="5">
    <source>
        <dbReference type="PROSITE" id="PS50931"/>
    </source>
</evidence>
<evidence type="ECO:0000256" key="3">
    <source>
        <dbReference type="ARBA" id="ARBA00023125"/>
    </source>
</evidence>
<dbReference type="InterPro" id="IPR000847">
    <property type="entry name" value="LysR_HTH_N"/>
</dbReference>
<dbReference type="PANTHER" id="PTHR30427:SF1">
    <property type="entry name" value="TRANSCRIPTIONAL ACTIVATOR PROTEIN LYSR"/>
    <property type="match status" value="1"/>
</dbReference>
<comment type="similarity">
    <text evidence="1">Belongs to the LysR transcriptional regulatory family.</text>
</comment>
<dbReference type="PRINTS" id="PR00039">
    <property type="entry name" value="HTHLYSR"/>
</dbReference>
<dbReference type="SUPFAM" id="SSF53850">
    <property type="entry name" value="Periplasmic binding protein-like II"/>
    <property type="match status" value="1"/>
</dbReference>
<dbReference type="Pfam" id="PF03466">
    <property type="entry name" value="LysR_substrate"/>
    <property type="match status" value="1"/>
</dbReference>
<keyword evidence="4" id="KW-0804">Transcription</keyword>
<dbReference type="SUPFAM" id="SSF46785">
    <property type="entry name" value="Winged helix' DNA-binding domain"/>
    <property type="match status" value="1"/>
</dbReference>
<dbReference type="STRING" id="1365950.SAMN05428963_10972"/>
<dbReference type="GO" id="GO:0010628">
    <property type="term" value="P:positive regulation of gene expression"/>
    <property type="evidence" value="ECO:0007669"/>
    <property type="project" value="TreeGrafter"/>
</dbReference>
<dbReference type="PANTHER" id="PTHR30427">
    <property type="entry name" value="TRANSCRIPTIONAL ACTIVATOR PROTEIN LYSR"/>
    <property type="match status" value="1"/>
</dbReference>
<dbReference type="Proteomes" id="UP000190135">
    <property type="component" value="Unassembled WGS sequence"/>
</dbReference>
<dbReference type="InterPro" id="IPR036388">
    <property type="entry name" value="WH-like_DNA-bd_sf"/>
</dbReference>
<keyword evidence="3 6" id="KW-0238">DNA-binding</keyword>
<reference evidence="6 7" key="1">
    <citation type="submission" date="2017-02" db="EMBL/GenBank/DDBJ databases">
        <authorList>
            <person name="Peterson S.W."/>
        </authorList>
    </citation>
    <scope>NUCLEOTIDE SEQUENCE [LARGE SCALE GENOMIC DNA]</scope>
    <source>
        <strain evidence="6 7">USBA 369</strain>
    </source>
</reference>
<evidence type="ECO:0000313" key="6">
    <source>
        <dbReference type="EMBL" id="SKA24223.1"/>
    </source>
</evidence>
<dbReference type="Pfam" id="PF00126">
    <property type="entry name" value="HTH_1"/>
    <property type="match status" value="1"/>
</dbReference>
<dbReference type="OrthoDB" id="7260751at2"/>
<evidence type="ECO:0000256" key="4">
    <source>
        <dbReference type="ARBA" id="ARBA00023163"/>
    </source>
</evidence>